<accession>A0AAD7EEB3</accession>
<evidence type="ECO:0000313" key="2">
    <source>
        <dbReference type="EMBL" id="KAJ7315740.1"/>
    </source>
</evidence>
<feature type="region of interest" description="Disordered" evidence="1">
    <location>
        <begin position="1212"/>
        <end position="1288"/>
    </location>
</feature>
<proteinExistence type="predicted"/>
<gene>
    <name evidence="2" type="ORF">DFH08DRAFT_820317</name>
</gene>
<evidence type="ECO:0000256" key="1">
    <source>
        <dbReference type="SAM" id="MobiDB-lite"/>
    </source>
</evidence>
<dbReference type="Proteomes" id="UP001218218">
    <property type="component" value="Unassembled WGS sequence"/>
</dbReference>
<comment type="caution">
    <text evidence="2">The sequence shown here is derived from an EMBL/GenBank/DDBJ whole genome shotgun (WGS) entry which is preliminary data.</text>
</comment>
<dbReference type="EMBL" id="JARIHO010000060">
    <property type="protein sequence ID" value="KAJ7315740.1"/>
    <property type="molecule type" value="Genomic_DNA"/>
</dbReference>
<reference evidence="2" key="1">
    <citation type="submission" date="2023-03" db="EMBL/GenBank/DDBJ databases">
        <title>Massive genome expansion in bonnet fungi (Mycena s.s.) driven by repeated elements and novel gene families across ecological guilds.</title>
        <authorList>
            <consortium name="Lawrence Berkeley National Laboratory"/>
            <person name="Harder C.B."/>
            <person name="Miyauchi S."/>
            <person name="Viragh M."/>
            <person name="Kuo A."/>
            <person name="Thoen E."/>
            <person name="Andreopoulos B."/>
            <person name="Lu D."/>
            <person name="Skrede I."/>
            <person name="Drula E."/>
            <person name="Henrissat B."/>
            <person name="Morin E."/>
            <person name="Kohler A."/>
            <person name="Barry K."/>
            <person name="LaButti K."/>
            <person name="Morin E."/>
            <person name="Salamov A."/>
            <person name="Lipzen A."/>
            <person name="Mereny Z."/>
            <person name="Hegedus B."/>
            <person name="Baldrian P."/>
            <person name="Stursova M."/>
            <person name="Weitz H."/>
            <person name="Taylor A."/>
            <person name="Grigoriev I.V."/>
            <person name="Nagy L.G."/>
            <person name="Martin F."/>
            <person name="Kauserud H."/>
        </authorList>
    </citation>
    <scope>NUCLEOTIDE SEQUENCE</scope>
    <source>
        <strain evidence="2">CBHHK002</strain>
    </source>
</reference>
<keyword evidence="3" id="KW-1185">Reference proteome</keyword>
<protein>
    <submittedName>
        <fullName evidence="2">Uncharacterized protein</fullName>
    </submittedName>
</protein>
<feature type="compositionally biased region" description="Basic and acidic residues" evidence="1">
    <location>
        <begin position="1219"/>
        <end position="1242"/>
    </location>
</feature>
<name>A0AAD7EEB3_9AGAR</name>
<organism evidence="2 3">
    <name type="scientific">Mycena albidolilacea</name>
    <dbReference type="NCBI Taxonomy" id="1033008"/>
    <lineage>
        <taxon>Eukaryota</taxon>
        <taxon>Fungi</taxon>
        <taxon>Dikarya</taxon>
        <taxon>Basidiomycota</taxon>
        <taxon>Agaricomycotina</taxon>
        <taxon>Agaricomycetes</taxon>
        <taxon>Agaricomycetidae</taxon>
        <taxon>Agaricales</taxon>
        <taxon>Marasmiineae</taxon>
        <taxon>Mycenaceae</taxon>
        <taxon>Mycena</taxon>
    </lineage>
</organism>
<sequence length="1288" mass="142249">MLVHQVSDQQMPQVLGSPIKPMCGKNPSVLLPQVLLDWALVPKILGAQAQHRPQPLVEEVLGAQAQYRLQPPVERVLGDQNFVDRALDNLPQTPWEYLSADQQLKLMKTMAKTSRDLRTKLSNAQRSKKSTQGRITEHQQIMMLLATNDIPGLRRILTVQARRGRSPRALCSILQRAVDGKYRARGGFNERDMDIAFLVKAIGGPRLLYALQKSHGLASGTTVRKHSKIPKLVASIGIPTQKDISDNISSFLSPEIKTPPVPARRGIPGNVLMFDGIALETKCCYCPVRNAILGLCREHSNRVNTSVDSLDSVDEVRVALQREKHNPKKVCFGSDATVVAIAPYAQDDHYTPVPIVVSPSDQTEKGPELAEWMQVVLDTWEHHPQGKALHGRIEALASDGASSYRLAKHLICMTTKTDPNSPLGKIICPLLGMNCFTSKDQQLSTCDPKHIFKRRTEIFGLSKSYGTLLRNNNGIMIGDTNILPSDTIQHLTALPEVTIQTAQQLLDPADKQNVPKAVSLVQQLDKIKDLELPFHPSKIQMRKSVVFFSKVLGYFVFPFITIEMSLSQQVTSLSTYAFLAAALEMRHGSFCFTGPLYSDSQATIKNIVFTIAKLQILDGKLKLYIILEGTDRLEGVFADCRTQDHARNFDIEQLVQKLAIGALINAAFQRNPDLDRDHRRLKLSGALGIDHVNPKSWEGDACVGNVDLQKAWAEGDIEANKLLVKHFGPSGRPECDLLRPLGKVYVGLDPKHEDKRSEEENEVEYLPAVNVAPKDIDDSPRSAVLSSEEVQAVQENVGDQDHNDMPLGMDLDQFFPDDSDGDEVPVAFLKFVEAEGKRYLKSSLVATLSSNRSKKATMRTLRVRGVALEDLHSRKAKEFDPGDLDEDNLLKSGDLVAPLLHASGKICLGLFIVKTIRTGAEKSTLTAVSLPDLENPQKKVVVTGQLVGMKKPEIEGQPADFWEWTGKYLCLNTDIKDERETRKLFVTEIPGVLVHSVAPSVSQSTVSGPLNPQPTWSVPSEQLEEILKDAWDLLDPESRDISARQPIEVVNSNSLPYRDALVRKLSEMRHHVARHILMSSRGVDEVNLLKYVGSEPCGFCGLDDCFTQVFNLGHPGKAASIKSTCPYHYSGMNYKKAIPRTIWKYNAMYHVIAEHLTANNAIPVLPPEFIGAFFVRRSEEEALGIDAAETAQWRRQHQVPDSDAFDQMFPLSNTPVPVSEKDAPRLARDAVDGSDAGGDRRGYPLGGTDSGQDEADVGSAVVTLSTHTARSRVVNGEGDGGDGGERGK</sequence>
<evidence type="ECO:0000313" key="3">
    <source>
        <dbReference type="Proteomes" id="UP001218218"/>
    </source>
</evidence>